<organism evidence="2 3">
    <name type="scientific">Trypanosoma rangeli</name>
    <dbReference type="NCBI Taxonomy" id="5698"/>
    <lineage>
        <taxon>Eukaryota</taxon>
        <taxon>Discoba</taxon>
        <taxon>Euglenozoa</taxon>
        <taxon>Kinetoplastea</taxon>
        <taxon>Metakinetoplastina</taxon>
        <taxon>Trypanosomatida</taxon>
        <taxon>Trypanosomatidae</taxon>
        <taxon>Trypanosoma</taxon>
        <taxon>Herpetosoma</taxon>
    </lineage>
</organism>
<feature type="compositionally biased region" description="Basic and acidic residues" evidence="1">
    <location>
        <begin position="243"/>
        <end position="253"/>
    </location>
</feature>
<feature type="region of interest" description="Disordered" evidence="1">
    <location>
        <begin position="326"/>
        <end position="346"/>
    </location>
</feature>
<proteinExistence type="predicted"/>
<feature type="region of interest" description="Disordered" evidence="1">
    <location>
        <begin position="95"/>
        <end position="172"/>
    </location>
</feature>
<accession>A0A3S5IQJ2</accession>
<feature type="region of interest" description="Disordered" evidence="1">
    <location>
        <begin position="189"/>
        <end position="266"/>
    </location>
</feature>
<feature type="compositionally biased region" description="Low complexity" evidence="1">
    <location>
        <begin position="95"/>
        <end position="113"/>
    </location>
</feature>
<feature type="compositionally biased region" description="Low complexity" evidence="1">
    <location>
        <begin position="192"/>
        <end position="210"/>
    </location>
</feature>
<dbReference type="RefSeq" id="XP_029235839.1">
    <property type="nucleotide sequence ID" value="XM_029384288.1"/>
</dbReference>
<protein>
    <submittedName>
        <fullName evidence="2">Uncharacterized protein</fullName>
    </submittedName>
</protein>
<feature type="region of interest" description="Disordered" evidence="1">
    <location>
        <begin position="46"/>
        <end position="83"/>
    </location>
</feature>
<dbReference type="EMBL" id="MKGL01000318">
    <property type="protein sequence ID" value="RNF00565.1"/>
    <property type="molecule type" value="Genomic_DNA"/>
</dbReference>
<dbReference type="AlphaFoldDB" id="A0A3S5IQJ2"/>
<evidence type="ECO:0000256" key="1">
    <source>
        <dbReference type="SAM" id="MobiDB-lite"/>
    </source>
</evidence>
<evidence type="ECO:0000313" key="2">
    <source>
        <dbReference type="EMBL" id="RNF00565.1"/>
    </source>
</evidence>
<dbReference type="OrthoDB" id="252783at2759"/>
<comment type="caution">
    <text evidence="2">The sequence shown here is derived from an EMBL/GenBank/DDBJ whole genome shotgun (WGS) entry which is preliminary data.</text>
</comment>
<gene>
    <name evidence="2" type="ORF">TraAM80_07498</name>
</gene>
<dbReference type="Proteomes" id="UP000283634">
    <property type="component" value="Unassembled WGS sequence"/>
</dbReference>
<sequence>MTEESMSSNKRIQLLRERLELYNATIAEAMGVVAGVTDTEKIAAYSSNAPDKAGEKNTKNTSSWQRTEREAGSGGTAPRLERNLSAEFNAARATRAAATGAASSGANNNSNGDGDARGGDRRTVPPPPPSPPQEAGRREGVQSCSGTGTTCQEDSNSMYSSDSDGGAFVNPFLNEPLSMEEVQASMRNMQRAEWAPAARAVPPAAVNSPPQRTSPRESDYTAFTDEDEDNKAVSLHTSPPPLAEDHKEEHNNKAENASAEAEAEAVSSFARLETAHYRLSVAEQAALKLQQTVDLEHVKRVLPQRQKALQLAEVRDELLKKEQTLRLKDSTGSTPDHCVQYGRSEL</sequence>
<name>A0A3S5IQJ2_TRYRA</name>
<dbReference type="VEuPathDB" id="TriTrypDB:TRSC58_03578"/>
<evidence type="ECO:0000313" key="3">
    <source>
        <dbReference type="Proteomes" id="UP000283634"/>
    </source>
</evidence>
<reference evidence="2 3" key="1">
    <citation type="journal article" date="2018" name="BMC Genomics">
        <title>Genomic comparison of Trypanosoma conorhini and Trypanosoma rangeli to Trypanosoma cruzi strains of high and low virulence.</title>
        <authorList>
            <person name="Bradwell K.R."/>
            <person name="Koparde V.N."/>
            <person name="Matveyev A.V."/>
            <person name="Serrano M.G."/>
            <person name="Alves J.M."/>
            <person name="Parikh H."/>
            <person name="Huang B."/>
            <person name="Lee V."/>
            <person name="Espinosa-Alvarez O."/>
            <person name="Ortiz P.A."/>
            <person name="Costa-Martins A.G."/>
            <person name="Teixeira M.M."/>
            <person name="Buck G.A."/>
        </authorList>
    </citation>
    <scope>NUCLEOTIDE SEQUENCE [LARGE SCALE GENOMIC DNA]</scope>
    <source>
        <strain evidence="2 3">AM80</strain>
    </source>
</reference>
<feature type="compositionally biased region" description="Basic and acidic residues" evidence="1">
    <location>
        <begin position="114"/>
        <end position="123"/>
    </location>
</feature>
<dbReference type="OMA" id="MYNATIV"/>
<dbReference type="GeneID" id="40331431"/>
<keyword evidence="3" id="KW-1185">Reference proteome</keyword>
<feature type="compositionally biased region" description="Polar residues" evidence="1">
    <location>
        <begin position="142"/>
        <end position="163"/>
    </location>
</feature>